<dbReference type="OrthoDB" id="3186724at2759"/>
<sequence>RGGRKTATSCRTKWNALKAIYEELRKAITGQIGSGFKYTNDRGFDIQIEQSQQWEYFVKYHPKLKPFRNKGWPLYDRMDEIVPAKVSGQHV</sequence>
<dbReference type="Proteomes" id="UP000297245">
    <property type="component" value="Unassembled WGS sequence"/>
</dbReference>
<proteinExistence type="predicted"/>
<evidence type="ECO:0000313" key="1">
    <source>
        <dbReference type="EMBL" id="THV00929.1"/>
    </source>
</evidence>
<gene>
    <name evidence="1" type="ORF">K435DRAFT_577606</name>
</gene>
<protein>
    <recommendedName>
        <fullName evidence="3">Myb/SANT-like domain-containing protein</fullName>
    </recommendedName>
</protein>
<evidence type="ECO:0000313" key="2">
    <source>
        <dbReference type="Proteomes" id="UP000297245"/>
    </source>
</evidence>
<feature type="non-terminal residue" evidence="1">
    <location>
        <position position="1"/>
    </location>
</feature>
<keyword evidence="2" id="KW-1185">Reference proteome</keyword>
<accession>A0A4S8MFI9</accession>
<evidence type="ECO:0008006" key="3">
    <source>
        <dbReference type="Google" id="ProtNLM"/>
    </source>
</evidence>
<reference evidence="1 2" key="1">
    <citation type="journal article" date="2019" name="Nat. Ecol. Evol.">
        <title>Megaphylogeny resolves global patterns of mushroom evolution.</title>
        <authorList>
            <person name="Varga T."/>
            <person name="Krizsan K."/>
            <person name="Foldi C."/>
            <person name="Dima B."/>
            <person name="Sanchez-Garcia M."/>
            <person name="Sanchez-Ramirez S."/>
            <person name="Szollosi G.J."/>
            <person name="Szarkandi J.G."/>
            <person name="Papp V."/>
            <person name="Albert L."/>
            <person name="Andreopoulos W."/>
            <person name="Angelini C."/>
            <person name="Antonin V."/>
            <person name="Barry K.W."/>
            <person name="Bougher N.L."/>
            <person name="Buchanan P."/>
            <person name="Buyck B."/>
            <person name="Bense V."/>
            <person name="Catcheside P."/>
            <person name="Chovatia M."/>
            <person name="Cooper J."/>
            <person name="Damon W."/>
            <person name="Desjardin D."/>
            <person name="Finy P."/>
            <person name="Geml J."/>
            <person name="Haridas S."/>
            <person name="Hughes K."/>
            <person name="Justo A."/>
            <person name="Karasinski D."/>
            <person name="Kautmanova I."/>
            <person name="Kiss B."/>
            <person name="Kocsube S."/>
            <person name="Kotiranta H."/>
            <person name="LaButti K.M."/>
            <person name="Lechner B.E."/>
            <person name="Liimatainen K."/>
            <person name="Lipzen A."/>
            <person name="Lukacs Z."/>
            <person name="Mihaltcheva S."/>
            <person name="Morgado L.N."/>
            <person name="Niskanen T."/>
            <person name="Noordeloos M.E."/>
            <person name="Ohm R.A."/>
            <person name="Ortiz-Santana B."/>
            <person name="Ovrebo C."/>
            <person name="Racz N."/>
            <person name="Riley R."/>
            <person name="Savchenko A."/>
            <person name="Shiryaev A."/>
            <person name="Soop K."/>
            <person name="Spirin V."/>
            <person name="Szebenyi C."/>
            <person name="Tomsovsky M."/>
            <person name="Tulloss R.E."/>
            <person name="Uehling J."/>
            <person name="Grigoriev I.V."/>
            <person name="Vagvolgyi C."/>
            <person name="Papp T."/>
            <person name="Martin F.M."/>
            <person name="Miettinen O."/>
            <person name="Hibbett D.S."/>
            <person name="Nagy L.G."/>
        </authorList>
    </citation>
    <scope>NUCLEOTIDE SEQUENCE [LARGE SCALE GENOMIC DNA]</scope>
    <source>
        <strain evidence="1 2">CBS 962.96</strain>
    </source>
</reference>
<dbReference type="EMBL" id="ML179097">
    <property type="protein sequence ID" value="THV00929.1"/>
    <property type="molecule type" value="Genomic_DNA"/>
</dbReference>
<feature type="non-terminal residue" evidence="1">
    <location>
        <position position="91"/>
    </location>
</feature>
<name>A0A4S8MFI9_DENBC</name>
<organism evidence="1 2">
    <name type="scientific">Dendrothele bispora (strain CBS 962.96)</name>
    <dbReference type="NCBI Taxonomy" id="1314807"/>
    <lineage>
        <taxon>Eukaryota</taxon>
        <taxon>Fungi</taxon>
        <taxon>Dikarya</taxon>
        <taxon>Basidiomycota</taxon>
        <taxon>Agaricomycotina</taxon>
        <taxon>Agaricomycetes</taxon>
        <taxon>Agaricomycetidae</taxon>
        <taxon>Agaricales</taxon>
        <taxon>Agaricales incertae sedis</taxon>
        <taxon>Dendrothele</taxon>
    </lineage>
</organism>
<dbReference type="AlphaFoldDB" id="A0A4S8MFI9"/>